<feature type="compositionally biased region" description="Basic and acidic residues" evidence="1">
    <location>
        <begin position="196"/>
        <end position="215"/>
    </location>
</feature>
<gene>
    <name evidence="2" type="ORF">DRE_04678</name>
</gene>
<evidence type="ECO:0000313" key="3">
    <source>
        <dbReference type="Proteomes" id="UP000024837"/>
    </source>
</evidence>
<feature type="compositionally biased region" description="Low complexity" evidence="1">
    <location>
        <begin position="176"/>
        <end position="185"/>
    </location>
</feature>
<proteinExistence type="predicted"/>
<keyword evidence="3" id="KW-1185">Reference proteome</keyword>
<feature type="compositionally biased region" description="Acidic residues" evidence="1">
    <location>
        <begin position="216"/>
        <end position="226"/>
    </location>
</feature>
<reference evidence="2 3" key="1">
    <citation type="submission" date="2013-05" db="EMBL/GenBank/DDBJ databases">
        <title>Drechslerella stenobrocha genome reveals carnivorous origination and mechanical trapping mechanism of predatory fungi.</title>
        <authorList>
            <person name="Liu X."/>
            <person name="Zhang W."/>
            <person name="Liu K."/>
        </authorList>
    </citation>
    <scope>NUCLEOTIDE SEQUENCE [LARGE SCALE GENOMIC DNA]</scope>
    <source>
        <strain evidence="2 3">248</strain>
    </source>
</reference>
<protein>
    <submittedName>
        <fullName evidence="2">Uncharacterized protein</fullName>
    </submittedName>
</protein>
<evidence type="ECO:0000256" key="1">
    <source>
        <dbReference type="SAM" id="MobiDB-lite"/>
    </source>
</evidence>
<organism evidence="2 3">
    <name type="scientific">Drechslerella stenobrocha 248</name>
    <dbReference type="NCBI Taxonomy" id="1043628"/>
    <lineage>
        <taxon>Eukaryota</taxon>
        <taxon>Fungi</taxon>
        <taxon>Dikarya</taxon>
        <taxon>Ascomycota</taxon>
        <taxon>Pezizomycotina</taxon>
        <taxon>Orbiliomycetes</taxon>
        <taxon>Orbiliales</taxon>
        <taxon>Orbiliaceae</taxon>
        <taxon>Drechslerella</taxon>
    </lineage>
</organism>
<name>W7HSB8_9PEZI</name>
<dbReference type="Proteomes" id="UP000024837">
    <property type="component" value="Unassembled WGS sequence"/>
</dbReference>
<dbReference type="AlphaFoldDB" id="W7HSB8"/>
<dbReference type="HOGENOM" id="CLU_1180196_0_0_1"/>
<dbReference type="EMBL" id="KI966421">
    <property type="protein sequence ID" value="EWC46104.1"/>
    <property type="molecule type" value="Genomic_DNA"/>
</dbReference>
<sequence>MSTVLVNFDISPPEGLQLPKITDKTMFNQIVTFKFTRSNGGRHEPLGSNVKRCRLDAPFSVLREFARQTTHQFSVARRQMLIDFIKDAMTNETTGHRMASHYELGKFLVLKDVQDRPVSMPKVLARCWQRYMFALKVQDPIMMALFLRRLFMPAIEELLYAARVLDESKRVVYSQPGGSSTPTTGAGDIVGTNGVGDKKSDEVKLGENADDKGESEPGDDDWDDCAGEFDWAELE</sequence>
<evidence type="ECO:0000313" key="2">
    <source>
        <dbReference type="EMBL" id="EWC46104.1"/>
    </source>
</evidence>
<accession>W7HSB8</accession>
<feature type="region of interest" description="Disordered" evidence="1">
    <location>
        <begin position="173"/>
        <end position="226"/>
    </location>
</feature>